<dbReference type="Gene3D" id="1.20.1500.10">
    <property type="entry name" value="YheA/YmcA-like"/>
    <property type="match status" value="1"/>
</dbReference>
<accession>A0ABW0UGX6</accession>
<evidence type="ECO:0000256" key="1">
    <source>
        <dbReference type="HAMAP-Rule" id="MF_01526"/>
    </source>
</evidence>
<dbReference type="NCBIfam" id="NF010209">
    <property type="entry name" value="PRK13676.1-1"/>
    <property type="match status" value="1"/>
</dbReference>
<organism evidence="2 3">
    <name type="scientific">Streptococcus caledonicus</name>
    <dbReference type="NCBI Taxonomy" id="2614158"/>
    <lineage>
        <taxon>Bacteria</taxon>
        <taxon>Bacillati</taxon>
        <taxon>Bacillota</taxon>
        <taxon>Bacilli</taxon>
        <taxon>Lactobacillales</taxon>
        <taxon>Streptococcaceae</taxon>
        <taxon>Streptococcus</taxon>
    </lineage>
</organism>
<reference evidence="3" key="1">
    <citation type="journal article" date="2019" name="Int. J. Syst. Evol. Microbiol.">
        <title>The Global Catalogue of Microorganisms (GCM) 10K type strain sequencing project: providing services to taxonomists for standard genome sequencing and annotation.</title>
        <authorList>
            <consortium name="The Broad Institute Genomics Platform"/>
            <consortium name="The Broad Institute Genome Sequencing Center for Infectious Disease"/>
            <person name="Wu L."/>
            <person name="Ma J."/>
        </authorList>
    </citation>
    <scope>NUCLEOTIDE SEQUENCE [LARGE SCALE GENOMIC DNA]</scope>
    <source>
        <strain evidence="3">DT43</strain>
    </source>
</reference>
<evidence type="ECO:0000313" key="3">
    <source>
        <dbReference type="Proteomes" id="UP001596110"/>
    </source>
</evidence>
<dbReference type="InterPro" id="IPR023378">
    <property type="entry name" value="YheA/YmcA-like_dom_sf"/>
</dbReference>
<gene>
    <name evidence="2" type="ORF">ACFPQ3_10200</name>
</gene>
<dbReference type="InterPro" id="IPR010368">
    <property type="entry name" value="Com_YlbF"/>
</dbReference>
<name>A0ABW0UGX6_9STRE</name>
<dbReference type="SUPFAM" id="SSF158622">
    <property type="entry name" value="YheA/YmcA-like"/>
    <property type="match status" value="1"/>
</dbReference>
<dbReference type="HAMAP" id="MF_01526">
    <property type="entry name" value="UPF0342"/>
    <property type="match status" value="1"/>
</dbReference>
<protein>
    <recommendedName>
        <fullName evidence="1">UPF0342 protein ACFPQ3_10200</fullName>
    </recommendedName>
</protein>
<comment type="similarity">
    <text evidence="1">Belongs to the UPF0342 family.</text>
</comment>
<comment type="caution">
    <text evidence="2">The sequence shown here is derived from an EMBL/GenBank/DDBJ whole genome shotgun (WGS) entry which is preliminary data.</text>
</comment>
<dbReference type="Pfam" id="PF06133">
    <property type="entry name" value="Com_YlbF"/>
    <property type="match status" value="1"/>
</dbReference>
<proteinExistence type="inferred from homology"/>
<evidence type="ECO:0000313" key="2">
    <source>
        <dbReference type="EMBL" id="MFC5631901.1"/>
    </source>
</evidence>
<dbReference type="Proteomes" id="UP001596110">
    <property type="component" value="Unassembled WGS sequence"/>
</dbReference>
<keyword evidence="3" id="KW-1185">Reference proteome</keyword>
<sequence length="112" mass="12483">MENIYDLANNLERAIRALPEYQAVKTAKEAVDADAAAKGLWEEFLVAQNKIQALIQSGQMPSPEDQAEMTALGDKIEKNSILKAYFTNQQALGVYVADLERIIFKPLQELAE</sequence>
<dbReference type="RefSeq" id="WP_156805543.1">
    <property type="nucleotide sequence ID" value="NZ_JBHSOJ010000031.1"/>
</dbReference>
<dbReference type="EMBL" id="JBHSOJ010000031">
    <property type="protein sequence ID" value="MFC5631901.1"/>
    <property type="molecule type" value="Genomic_DNA"/>
</dbReference>